<dbReference type="EMBL" id="NRRE01000027">
    <property type="protein sequence ID" value="MBK1698408.1"/>
    <property type="molecule type" value="Genomic_DNA"/>
</dbReference>
<name>A0A934QJS5_9PROT</name>
<keyword evidence="4" id="KW-1185">Reference proteome</keyword>
<dbReference type="InterPro" id="IPR006135">
    <property type="entry name" value="T3SS_substrate_exporter"/>
</dbReference>
<proteinExistence type="inferred from homology"/>
<dbReference type="PANTHER" id="PTHR30531:SF12">
    <property type="entry name" value="FLAGELLAR BIOSYNTHETIC PROTEIN FLHB"/>
    <property type="match status" value="1"/>
</dbReference>
<dbReference type="Gene3D" id="3.40.1690.10">
    <property type="entry name" value="secretion proteins EscU"/>
    <property type="match status" value="1"/>
</dbReference>
<organism evidence="3 4">
    <name type="scientific">Rhodovibrio salinarum</name>
    <dbReference type="NCBI Taxonomy" id="1087"/>
    <lineage>
        <taxon>Bacteria</taxon>
        <taxon>Pseudomonadati</taxon>
        <taxon>Pseudomonadota</taxon>
        <taxon>Alphaproteobacteria</taxon>
        <taxon>Rhodospirillales</taxon>
        <taxon>Rhodovibrionaceae</taxon>
        <taxon>Rhodovibrio</taxon>
    </lineage>
</organism>
<gene>
    <name evidence="3" type="ORF">CKO21_14260</name>
</gene>
<evidence type="ECO:0000256" key="2">
    <source>
        <dbReference type="SAM" id="MobiDB-lite"/>
    </source>
</evidence>
<sequence>MTGDSDDSSDGRRRRQVAVALQWDPERRDAPTVTAKGEGALAEQILRVAFDRGVKVRTDADLAEVLRAAELDREIPYAAYAAVAEILTYIYRANGEAVPDPAAPPQAGASGPEPSDDDPRNDEDPR</sequence>
<evidence type="ECO:0008006" key="5">
    <source>
        <dbReference type="Google" id="ProtNLM"/>
    </source>
</evidence>
<dbReference type="Proteomes" id="UP000778970">
    <property type="component" value="Unassembled WGS sequence"/>
</dbReference>
<dbReference type="RefSeq" id="WP_051431981.1">
    <property type="nucleotide sequence ID" value="NZ_NRRE01000027.1"/>
</dbReference>
<accession>A0A934QJS5</accession>
<dbReference type="GO" id="GO:0005886">
    <property type="term" value="C:plasma membrane"/>
    <property type="evidence" value="ECO:0007669"/>
    <property type="project" value="TreeGrafter"/>
</dbReference>
<evidence type="ECO:0000256" key="1">
    <source>
        <dbReference type="ARBA" id="ARBA00010690"/>
    </source>
</evidence>
<dbReference type="PANTHER" id="PTHR30531">
    <property type="entry name" value="FLAGELLAR BIOSYNTHETIC PROTEIN FLHB"/>
    <property type="match status" value="1"/>
</dbReference>
<evidence type="ECO:0000313" key="4">
    <source>
        <dbReference type="Proteomes" id="UP000778970"/>
    </source>
</evidence>
<feature type="region of interest" description="Disordered" evidence="2">
    <location>
        <begin position="96"/>
        <end position="126"/>
    </location>
</feature>
<comment type="caution">
    <text evidence="3">The sequence shown here is derived from an EMBL/GenBank/DDBJ whole genome shotgun (WGS) entry which is preliminary data.</text>
</comment>
<evidence type="ECO:0000313" key="3">
    <source>
        <dbReference type="EMBL" id="MBK1698408.1"/>
    </source>
</evidence>
<feature type="compositionally biased region" description="Acidic residues" evidence="2">
    <location>
        <begin position="114"/>
        <end position="126"/>
    </location>
</feature>
<dbReference type="AlphaFoldDB" id="A0A934QJS5"/>
<dbReference type="Pfam" id="PF01312">
    <property type="entry name" value="Bac_export_2"/>
    <property type="match status" value="1"/>
</dbReference>
<dbReference type="SUPFAM" id="SSF160544">
    <property type="entry name" value="EscU C-terminal domain-like"/>
    <property type="match status" value="1"/>
</dbReference>
<dbReference type="InterPro" id="IPR029025">
    <property type="entry name" value="T3SS_substrate_exporter_C"/>
</dbReference>
<reference evidence="3" key="2">
    <citation type="journal article" date="2020" name="Microorganisms">
        <title>Osmotic Adaptation and Compatible Solute Biosynthesis of Phototrophic Bacteria as Revealed from Genome Analyses.</title>
        <authorList>
            <person name="Imhoff J.F."/>
            <person name="Rahn T."/>
            <person name="Kunzel S."/>
            <person name="Keller A."/>
            <person name="Neulinger S.C."/>
        </authorList>
    </citation>
    <scope>NUCLEOTIDE SEQUENCE</scope>
    <source>
        <strain evidence="3">DSM 9154</strain>
    </source>
</reference>
<protein>
    <recommendedName>
        <fullName evidence="5">Flagellar biosynthesis protein</fullName>
    </recommendedName>
</protein>
<feature type="compositionally biased region" description="Low complexity" evidence="2">
    <location>
        <begin position="96"/>
        <end position="113"/>
    </location>
</feature>
<reference evidence="3" key="1">
    <citation type="submission" date="2017-08" db="EMBL/GenBank/DDBJ databases">
        <authorList>
            <person name="Imhoff J.F."/>
            <person name="Rahn T."/>
            <person name="Kuenzel S."/>
            <person name="Neulinger S.C."/>
        </authorList>
    </citation>
    <scope>NUCLEOTIDE SEQUENCE</scope>
    <source>
        <strain evidence="3">DSM 9154</strain>
    </source>
</reference>
<dbReference type="GO" id="GO:0009306">
    <property type="term" value="P:protein secretion"/>
    <property type="evidence" value="ECO:0007669"/>
    <property type="project" value="InterPro"/>
</dbReference>
<comment type="similarity">
    <text evidence="1">Belongs to the type III secretion exporter family.</text>
</comment>